<protein>
    <submittedName>
        <fullName evidence="2">Uncharacterized protein</fullName>
    </submittedName>
</protein>
<dbReference type="Proteomes" id="UP000800035">
    <property type="component" value="Unassembled WGS sequence"/>
</dbReference>
<organism evidence="2 3">
    <name type="scientific">Byssothecium circinans</name>
    <dbReference type="NCBI Taxonomy" id="147558"/>
    <lineage>
        <taxon>Eukaryota</taxon>
        <taxon>Fungi</taxon>
        <taxon>Dikarya</taxon>
        <taxon>Ascomycota</taxon>
        <taxon>Pezizomycotina</taxon>
        <taxon>Dothideomycetes</taxon>
        <taxon>Pleosporomycetidae</taxon>
        <taxon>Pleosporales</taxon>
        <taxon>Massarineae</taxon>
        <taxon>Massarinaceae</taxon>
        <taxon>Byssothecium</taxon>
    </lineage>
</organism>
<evidence type="ECO:0000313" key="2">
    <source>
        <dbReference type="EMBL" id="KAF1962580.1"/>
    </source>
</evidence>
<reference evidence="2" key="1">
    <citation type="journal article" date="2020" name="Stud. Mycol.">
        <title>101 Dothideomycetes genomes: a test case for predicting lifestyles and emergence of pathogens.</title>
        <authorList>
            <person name="Haridas S."/>
            <person name="Albert R."/>
            <person name="Binder M."/>
            <person name="Bloem J."/>
            <person name="Labutti K."/>
            <person name="Salamov A."/>
            <person name="Andreopoulos B."/>
            <person name="Baker S."/>
            <person name="Barry K."/>
            <person name="Bills G."/>
            <person name="Bluhm B."/>
            <person name="Cannon C."/>
            <person name="Castanera R."/>
            <person name="Culley D."/>
            <person name="Daum C."/>
            <person name="Ezra D."/>
            <person name="Gonzalez J."/>
            <person name="Henrissat B."/>
            <person name="Kuo A."/>
            <person name="Liang C."/>
            <person name="Lipzen A."/>
            <person name="Lutzoni F."/>
            <person name="Magnuson J."/>
            <person name="Mondo S."/>
            <person name="Nolan M."/>
            <person name="Ohm R."/>
            <person name="Pangilinan J."/>
            <person name="Park H.-J."/>
            <person name="Ramirez L."/>
            <person name="Alfaro M."/>
            <person name="Sun H."/>
            <person name="Tritt A."/>
            <person name="Yoshinaga Y."/>
            <person name="Zwiers L.-H."/>
            <person name="Turgeon B."/>
            <person name="Goodwin S."/>
            <person name="Spatafora J."/>
            <person name="Crous P."/>
            <person name="Grigoriev I."/>
        </authorList>
    </citation>
    <scope>NUCLEOTIDE SEQUENCE</scope>
    <source>
        <strain evidence="2">CBS 675.92</strain>
    </source>
</reference>
<sequence length="122" mass="13438">MGQLQVLSNLALVLLGFRLSLPSILRDLLIHSTHLDRDMKKEDGVSMTVLAHPSYTLADITRDFPPIPTIAAHLTFCSGNQTIVLEKDLTSAKVFSSTDFISVTDIVQLSTSNTRLKQFASH</sequence>
<feature type="signal peptide" evidence="1">
    <location>
        <begin position="1"/>
        <end position="22"/>
    </location>
</feature>
<evidence type="ECO:0000313" key="3">
    <source>
        <dbReference type="Proteomes" id="UP000800035"/>
    </source>
</evidence>
<proteinExistence type="predicted"/>
<gene>
    <name evidence="2" type="ORF">CC80DRAFT_570611</name>
</gene>
<keyword evidence="3" id="KW-1185">Reference proteome</keyword>
<dbReference type="EMBL" id="ML976979">
    <property type="protein sequence ID" value="KAF1962580.1"/>
    <property type="molecule type" value="Genomic_DNA"/>
</dbReference>
<accession>A0A6A5UE40</accession>
<evidence type="ECO:0000256" key="1">
    <source>
        <dbReference type="SAM" id="SignalP"/>
    </source>
</evidence>
<dbReference type="OrthoDB" id="5273684at2759"/>
<name>A0A6A5UE40_9PLEO</name>
<keyword evidence="1" id="KW-0732">Signal</keyword>
<feature type="chain" id="PRO_5025669056" evidence="1">
    <location>
        <begin position="23"/>
        <end position="122"/>
    </location>
</feature>
<dbReference type="AlphaFoldDB" id="A0A6A5UE40"/>